<sequence length="121" mass="13833">MSKYSGFINGTCQPFVFKPHGSDGWKKFYLGTEFIALLVPPTYKPGWSVIVNDVEDSHQTPTLVEGFVSRHAAIDYALKVCVKTRDTYNRDRADHIATKAFLEEKAKADEKQKRLRQKKQP</sequence>
<accession>A0A922NYB0</accession>
<gene>
    <name evidence="1" type="ORF">GV68_08915</name>
</gene>
<dbReference type="EMBL" id="JOKJ01000019">
    <property type="protein sequence ID" value="KEQ05640.1"/>
    <property type="molecule type" value="Genomic_DNA"/>
</dbReference>
<name>A0A922NYB0_9HYPH</name>
<dbReference type="AlphaFoldDB" id="A0A922NYB0"/>
<dbReference type="RefSeq" id="WP_037189932.1">
    <property type="nucleotide sequence ID" value="NZ_JOKJ01000019.1"/>
</dbReference>
<comment type="caution">
    <text evidence="1">The sequence shown here is derived from an EMBL/GenBank/DDBJ whole genome shotgun (WGS) entry which is preliminary data.</text>
</comment>
<reference evidence="1 2" key="1">
    <citation type="submission" date="2014-06" db="EMBL/GenBank/DDBJ databases">
        <title>Rhizobium pelagicum/R2-400B4.</title>
        <authorList>
            <person name="Kimes N.E."/>
            <person name="Lopez-Perez M."/>
        </authorList>
    </citation>
    <scope>NUCLEOTIDE SEQUENCE [LARGE SCALE GENOMIC DNA]</scope>
    <source>
        <strain evidence="1 2">R2-400B4</strain>
    </source>
</reference>
<organism evidence="1 2">
    <name type="scientific">Pseudorhizobium pelagicum</name>
    <dbReference type="NCBI Taxonomy" id="1509405"/>
    <lineage>
        <taxon>Bacteria</taxon>
        <taxon>Pseudomonadati</taxon>
        <taxon>Pseudomonadota</taxon>
        <taxon>Alphaproteobacteria</taxon>
        <taxon>Hyphomicrobiales</taxon>
        <taxon>Rhizobiaceae</taxon>
        <taxon>Rhizobium/Agrobacterium group</taxon>
        <taxon>Pseudorhizobium</taxon>
    </lineage>
</organism>
<evidence type="ECO:0000313" key="1">
    <source>
        <dbReference type="EMBL" id="KEQ05640.1"/>
    </source>
</evidence>
<protein>
    <submittedName>
        <fullName evidence="1">Uncharacterized protein</fullName>
    </submittedName>
</protein>
<evidence type="ECO:0000313" key="2">
    <source>
        <dbReference type="Proteomes" id="UP000052167"/>
    </source>
</evidence>
<dbReference type="Proteomes" id="UP000052167">
    <property type="component" value="Unassembled WGS sequence"/>
</dbReference>
<keyword evidence="2" id="KW-1185">Reference proteome</keyword>
<proteinExistence type="predicted"/>